<keyword evidence="1" id="KW-0645">Protease</keyword>
<gene>
    <name evidence="2" type="ORF">RAK27_14735</name>
</gene>
<keyword evidence="1" id="KW-0720">Serine protease</keyword>
<dbReference type="InterPro" id="IPR009003">
    <property type="entry name" value="Peptidase_S1_PA"/>
</dbReference>
<evidence type="ECO:0000313" key="2">
    <source>
        <dbReference type="EMBL" id="MDZ5759916.1"/>
    </source>
</evidence>
<name>A0AAW9K5B0_CARML</name>
<keyword evidence="1" id="KW-0378">Hydrolase</keyword>
<organism evidence="2 3">
    <name type="scientific">Carnobacterium maltaromaticum</name>
    <name type="common">Carnobacterium piscicola</name>
    <dbReference type="NCBI Taxonomy" id="2751"/>
    <lineage>
        <taxon>Bacteria</taxon>
        <taxon>Bacillati</taxon>
        <taxon>Bacillota</taxon>
        <taxon>Bacilli</taxon>
        <taxon>Lactobacillales</taxon>
        <taxon>Carnobacteriaceae</taxon>
        <taxon>Carnobacterium</taxon>
    </lineage>
</organism>
<comment type="caution">
    <text evidence="2">The sequence shown here is derived from an EMBL/GenBank/DDBJ whole genome shotgun (WGS) entry which is preliminary data.</text>
</comment>
<dbReference type="GO" id="GO:0008236">
    <property type="term" value="F:serine-type peptidase activity"/>
    <property type="evidence" value="ECO:0007669"/>
    <property type="project" value="UniProtKB-KW"/>
</dbReference>
<dbReference type="InterPro" id="IPR043504">
    <property type="entry name" value="Peptidase_S1_PA_chymotrypsin"/>
</dbReference>
<reference evidence="2" key="1">
    <citation type="submission" date="2023-08" db="EMBL/GenBank/DDBJ databases">
        <title>Genomic characterization of piscicolin 126 produced by Carnobacterium maltaromaticum CM22 strain isolated from salmon (Salmo salar).</title>
        <authorList>
            <person name="Gonzalez-Gragera E."/>
            <person name="Garcia-Lopez J.D."/>
            <person name="Teso-Perez C."/>
            <person name="Gimenez-Hernandez I."/>
            <person name="Peralta-Sanchez J.M."/>
            <person name="Valdivia E."/>
            <person name="Montalban-Lopez M."/>
            <person name="Martin-Platero A.M."/>
            <person name="Banos A."/>
            <person name="Martinez-Bueno M."/>
        </authorList>
    </citation>
    <scope>NUCLEOTIDE SEQUENCE</scope>
    <source>
        <strain evidence="2">CM22</strain>
    </source>
</reference>
<dbReference type="SUPFAM" id="SSF50494">
    <property type="entry name" value="Trypsin-like serine proteases"/>
    <property type="match status" value="1"/>
</dbReference>
<evidence type="ECO:0000256" key="1">
    <source>
        <dbReference type="ARBA" id="ARBA00022825"/>
    </source>
</evidence>
<sequence>MNKLKVNLIGIFILATFMIVPTVVFANSAEIIEPEVIPVSNNMLRGSNSIDIQNEPLELIGNELNEFELNQIYEKYYEVYPEYKDSSESIKFIDSETKKEILYDEQVKTTISPRLAMTKVNAKQNPYYSTANIHTYWFRPNNQVYTAVGSGFYSGGQNVATAAHVVYNKKLGGWATYASVAFGRNGAHDYSWYVETNNFTSLQGYLDNPKVGMYDIAKIRGTVWSNHGVPVRPLIGTSTGKFTASNYGYPGSLAGYSGFEQYVASGTFEFEGTMYKTTNTFAKPGMSGGPLNTNGVVGLLSGGTNTTDYYVPMYASYMDFFRN</sequence>
<evidence type="ECO:0008006" key="4">
    <source>
        <dbReference type="Google" id="ProtNLM"/>
    </source>
</evidence>
<dbReference type="Gene3D" id="2.40.10.10">
    <property type="entry name" value="Trypsin-like serine proteases"/>
    <property type="match status" value="2"/>
</dbReference>
<evidence type="ECO:0000313" key="3">
    <source>
        <dbReference type="Proteomes" id="UP001290462"/>
    </source>
</evidence>
<dbReference type="AlphaFoldDB" id="A0AAW9K5B0"/>
<protein>
    <recommendedName>
        <fullName evidence="4">Serine protease</fullName>
    </recommendedName>
</protein>
<dbReference type="Proteomes" id="UP001290462">
    <property type="component" value="Unassembled WGS sequence"/>
</dbReference>
<dbReference type="RefSeq" id="WP_238338991.1">
    <property type="nucleotide sequence ID" value="NZ_CBCPHT010000005.1"/>
</dbReference>
<proteinExistence type="predicted"/>
<dbReference type="EMBL" id="JAVBVO010000004">
    <property type="protein sequence ID" value="MDZ5759916.1"/>
    <property type="molecule type" value="Genomic_DNA"/>
</dbReference>
<accession>A0AAW9K5B0</accession>